<dbReference type="InterPro" id="IPR050341">
    <property type="entry name" value="PP1_catalytic_subunit"/>
</dbReference>
<dbReference type="PROSITE" id="PS00125">
    <property type="entry name" value="SER_THR_PHOSPHATASE"/>
    <property type="match status" value="1"/>
</dbReference>
<keyword evidence="1" id="KW-0378">Hydrolase</keyword>
<evidence type="ECO:0000256" key="1">
    <source>
        <dbReference type="RuleBase" id="RU004273"/>
    </source>
</evidence>
<dbReference type="GO" id="GO:0005634">
    <property type="term" value="C:nucleus"/>
    <property type="evidence" value="ECO:0007669"/>
    <property type="project" value="TreeGrafter"/>
</dbReference>
<protein>
    <recommendedName>
        <fullName evidence="1">Serine/threonine-protein phosphatase</fullName>
        <ecNumber evidence="1">3.1.3.16</ecNumber>
    </recommendedName>
</protein>
<dbReference type="Gene3D" id="3.60.21.10">
    <property type="match status" value="1"/>
</dbReference>
<dbReference type="InterPro" id="IPR006186">
    <property type="entry name" value="Ser/Thr-sp_prot-phosphatase"/>
</dbReference>
<evidence type="ECO:0000313" key="3">
    <source>
        <dbReference type="Proteomes" id="UP000887565"/>
    </source>
</evidence>
<comment type="catalytic activity">
    <reaction evidence="1">
        <text>O-phospho-L-threonyl-[protein] + H2O = L-threonyl-[protein] + phosphate</text>
        <dbReference type="Rhea" id="RHEA:47004"/>
        <dbReference type="Rhea" id="RHEA-COMP:11060"/>
        <dbReference type="Rhea" id="RHEA-COMP:11605"/>
        <dbReference type="ChEBI" id="CHEBI:15377"/>
        <dbReference type="ChEBI" id="CHEBI:30013"/>
        <dbReference type="ChEBI" id="CHEBI:43474"/>
        <dbReference type="ChEBI" id="CHEBI:61977"/>
        <dbReference type="EC" id="3.1.3.16"/>
    </reaction>
</comment>
<sequence>MNIFGNKKSKPKIAATAETSSGRSISGGLGVDEILDRLKNHGKFRPAQLFFSGKKIVQKWEFKKLMDELCAILKNEEMLLELQPPINVIADVHGQFLDLIRWLRLCKWPPDASYLFLGDYVDRGPQGAETLCLLAALKIKFPKNIWLLRGNHETANVNKAYGFFDEINVKYKDKQLWNKIQQTFAYLPVAALINRKIFCLHGGLSPDLIAINKVTINKELKAPQISPDHGLLCDLVWSDPDSNIVGWAENNRGISFAFGRNIVRQFCTENKISMIIRGHQLLDQKGYQFSCGSRLLTIFSAPFYCRSMMNDGVSVFVDENMICTLKKLRPSKSLFVNYHLIKSK</sequence>
<accession>A0A915L252</accession>
<dbReference type="PANTHER" id="PTHR11668:SF516">
    <property type="entry name" value="SERINE_THREONINE SPECIFIC PROTEIN PHOSPHATASES DOMAIN-CONTAINING PROTEIN"/>
    <property type="match status" value="1"/>
</dbReference>
<keyword evidence="3" id="KW-1185">Reference proteome</keyword>
<dbReference type="PRINTS" id="PR00114">
    <property type="entry name" value="STPHPHTASE"/>
</dbReference>
<dbReference type="Proteomes" id="UP000887565">
    <property type="component" value="Unplaced"/>
</dbReference>
<name>A0A915L252_ROMCU</name>
<comment type="similarity">
    <text evidence="1">Belongs to the PPP phosphatase family.</text>
</comment>
<organism evidence="3 4">
    <name type="scientific">Romanomermis culicivorax</name>
    <name type="common">Nematode worm</name>
    <dbReference type="NCBI Taxonomy" id="13658"/>
    <lineage>
        <taxon>Eukaryota</taxon>
        <taxon>Metazoa</taxon>
        <taxon>Ecdysozoa</taxon>
        <taxon>Nematoda</taxon>
        <taxon>Enoplea</taxon>
        <taxon>Dorylaimia</taxon>
        <taxon>Mermithida</taxon>
        <taxon>Mermithoidea</taxon>
        <taxon>Mermithidae</taxon>
        <taxon>Romanomermis</taxon>
    </lineage>
</organism>
<dbReference type="InterPro" id="IPR004843">
    <property type="entry name" value="Calcineurin-like_PHP"/>
</dbReference>
<dbReference type="EC" id="3.1.3.16" evidence="1"/>
<reference evidence="4" key="1">
    <citation type="submission" date="2022-11" db="UniProtKB">
        <authorList>
            <consortium name="WormBaseParasite"/>
        </authorList>
    </citation>
    <scope>IDENTIFICATION</scope>
</reference>
<dbReference type="InterPro" id="IPR029052">
    <property type="entry name" value="Metallo-depent_PP-like"/>
</dbReference>
<feature type="domain" description="Serine/threonine specific protein phosphatases" evidence="2">
    <location>
        <begin position="148"/>
        <end position="153"/>
    </location>
</feature>
<dbReference type="SMART" id="SM00156">
    <property type="entry name" value="PP2Ac"/>
    <property type="match status" value="1"/>
</dbReference>
<evidence type="ECO:0000259" key="2">
    <source>
        <dbReference type="PROSITE" id="PS00125"/>
    </source>
</evidence>
<dbReference type="WBParaSite" id="nRc.2.0.1.t44801-RA">
    <property type="protein sequence ID" value="nRc.2.0.1.t44801-RA"/>
    <property type="gene ID" value="nRc.2.0.1.g44801"/>
</dbReference>
<dbReference type="PANTHER" id="PTHR11668">
    <property type="entry name" value="SERINE/THREONINE PROTEIN PHOSPHATASE"/>
    <property type="match status" value="1"/>
</dbReference>
<dbReference type="AlphaFoldDB" id="A0A915L252"/>
<dbReference type="GO" id="GO:0004722">
    <property type="term" value="F:protein serine/threonine phosphatase activity"/>
    <property type="evidence" value="ECO:0007669"/>
    <property type="project" value="UniProtKB-EC"/>
</dbReference>
<dbReference type="Pfam" id="PF00149">
    <property type="entry name" value="Metallophos"/>
    <property type="match status" value="1"/>
</dbReference>
<proteinExistence type="inferred from homology"/>
<dbReference type="GO" id="GO:0005737">
    <property type="term" value="C:cytoplasm"/>
    <property type="evidence" value="ECO:0007669"/>
    <property type="project" value="TreeGrafter"/>
</dbReference>
<dbReference type="SUPFAM" id="SSF56300">
    <property type="entry name" value="Metallo-dependent phosphatases"/>
    <property type="match status" value="1"/>
</dbReference>
<evidence type="ECO:0000313" key="4">
    <source>
        <dbReference type="WBParaSite" id="nRc.2.0.1.t44801-RA"/>
    </source>
</evidence>